<dbReference type="PANTHER" id="PTHR43798">
    <property type="entry name" value="MONOACYLGLYCEROL LIPASE"/>
    <property type="match status" value="1"/>
</dbReference>
<organism evidence="2 3">
    <name type="scientific">Paracidobacterium acidisoli</name>
    <dbReference type="NCBI Taxonomy" id="2303751"/>
    <lineage>
        <taxon>Bacteria</taxon>
        <taxon>Pseudomonadati</taxon>
        <taxon>Acidobacteriota</taxon>
        <taxon>Terriglobia</taxon>
        <taxon>Terriglobales</taxon>
        <taxon>Acidobacteriaceae</taxon>
        <taxon>Paracidobacterium</taxon>
    </lineage>
</organism>
<evidence type="ECO:0000313" key="3">
    <source>
        <dbReference type="Proteomes" id="UP000264702"/>
    </source>
</evidence>
<dbReference type="GO" id="GO:0016787">
    <property type="term" value="F:hydrolase activity"/>
    <property type="evidence" value="ECO:0007669"/>
    <property type="project" value="UniProtKB-KW"/>
</dbReference>
<proteinExistence type="predicted"/>
<sequence>MFYTSGGDRLFYTVTGSGQDLVLLHPTPVNHRFWLPVAEVLSERYRVILPDLRGHGQSEAGEGAITMEKLGADVERLMAEEGIGKALFGGCSIGGYTLYEIWRRMPERVQALVFSGSRPQADAEVNRAKRRETIEGVRLRGTGDFIEASLNSLIGPTARRRTPQKVGEAREMMQAMRAEAVIAVQQGLAARPDSVATAKTIRVPCCVIAGGEDGASPPADMRLLAETIRNGGYGAEYHEIPDAGHFAPWEQPEVTGSMLRRFFDSVAG</sequence>
<dbReference type="InterPro" id="IPR050266">
    <property type="entry name" value="AB_hydrolase_sf"/>
</dbReference>
<evidence type="ECO:0000259" key="1">
    <source>
        <dbReference type="Pfam" id="PF00561"/>
    </source>
</evidence>
<dbReference type="EMBL" id="QVQT01000002">
    <property type="protein sequence ID" value="RFU17367.1"/>
    <property type="molecule type" value="Genomic_DNA"/>
</dbReference>
<dbReference type="OrthoDB" id="252464at2"/>
<dbReference type="InterPro" id="IPR000639">
    <property type="entry name" value="Epox_hydrolase-like"/>
</dbReference>
<evidence type="ECO:0000313" key="2">
    <source>
        <dbReference type="EMBL" id="RFU17367.1"/>
    </source>
</evidence>
<dbReference type="AlphaFoldDB" id="A0A372IQZ5"/>
<gene>
    <name evidence="2" type="ORF">D0Y96_04180</name>
</gene>
<dbReference type="PRINTS" id="PR00412">
    <property type="entry name" value="EPOXHYDRLASE"/>
</dbReference>
<dbReference type="PRINTS" id="PR00111">
    <property type="entry name" value="ABHYDROLASE"/>
</dbReference>
<dbReference type="InterPro" id="IPR029058">
    <property type="entry name" value="AB_hydrolase_fold"/>
</dbReference>
<comment type="caution">
    <text evidence="2">The sequence shown here is derived from an EMBL/GenBank/DDBJ whole genome shotgun (WGS) entry which is preliminary data.</text>
</comment>
<dbReference type="Gene3D" id="3.40.50.1820">
    <property type="entry name" value="alpha/beta hydrolase"/>
    <property type="match status" value="1"/>
</dbReference>
<keyword evidence="2" id="KW-0378">Hydrolase</keyword>
<keyword evidence="3" id="KW-1185">Reference proteome</keyword>
<protein>
    <submittedName>
        <fullName evidence="2">Alpha/beta fold hydrolase</fullName>
    </submittedName>
</protein>
<dbReference type="InterPro" id="IPR000073">
    <property type="entry name" value="AB_hydrolase_1"/>
</dbReference>
<name>A0A372IQZ5_9BACT</name>
<dbReference type="Pfam" id="PF00561">
    <property type="entry name" value="Abhydrolase_1"/>
    <property type="match status" value="1"/>
</dbReference>
<dbReference type="Proteomes" id="UP000264702">
    <property type="component" value="Unassembled WGS sequence"/>
</dbReference>
<dbReference type="RefSeq" id="WP_117298115.1">
    <property type="nucleotide sequence ID" value="NZ_QVQT02000002.1"/>
</dbReference>
<accession>A0A372IQZ5</accession>
<feature type="domain" description="AB hydrolase-1" evidence="1">
    <location>
        <begin position="21"/>
        <end position="252"/>
    </location>
</feature>
<dbReference type="SUPFAM" id="SSF53474">
    <property type="entry name" value="alpha/beta-Hydrolases"/>
    <property type="match status" value="1"/>
</dbReference>
<reference evidence="2 3" key="1">
    <citation type="submission" date="2018-08" db="EMBL/GenBank/DDBJ databases">
        <title>Acidipila sp. 4G-K13, an acidobacterium isolated from forest soil.</title>
        <authorList>
            <person name="Gao Z.-H."/>
            <person name="Qiu L.-H."/>
        </authorList>
    </citation>
    <scope>NUCLEOTIDE SEQUENCE [LARGE SCALE GENOMIC DNA]</scope>
    <source>
        <strain evidence="2 3">4G-K13</strain>
    </source>
</reference>